<name>A0A0D1WRD6_EXOME</name>
<dbReference type="OrthoDB" id="2219495at2759"/>
<dbReference type="GO" id="GO:0050660">
    <property type="term" value="F:flavin adenine dinucleotide binding"/>
    <property type="evidence" value="ECO:0007669"/>
    <property type="project" value="InterPro"/>
</dbReference>
<evidence type="ECO:0000313" key="8">
    <source>
        <dbReference type="Proteomes" id="UP000054302"/>
    </source>
</evidence>
<feature type="domain" description="FAD dependent oxidoreductase" evidence="6">
    <location>
        <begin position="6"/>
        <end position="392"/>
    </location>
</feature>
<evidence type="ECO:0000313" key="7">
    <source>
        <dbReference type="EMBL" id="KIV91690.1"/>
    </source>
</evidence>
<dbReference type="Pfam" id="PF01266">
    <property type="entry name" value="DAO"/>
    <property type="match status" value="1"/>
</dbReference>
<accession>A0A0D1WRD6</accession>
<dbReference type="PANTHER" id="PTHR10961">
    <property type="entry name" value="PEROXISOMAL SARCOSINE OXIDASE"/>
    <property type="match status" value="1"/>
</dbReference>
<dbReference type="InterPro" id="IPR006076">
    <property type="entry name" value="FAD-dep_OxRdtase"/>
</dbReference>
<dbReference type="RefSeq" id="XP_016223264.1">
    <property type="nucleotide sequence ID" value="XM_016370971.1"/>
</dbReference>
<keyword evidence="5" id="KW-0560">Oxidoreductase</keyword>
<dbReference type="SUPFAM" id="SSF51905">
    <property type="entry name" value="FAD/NAD(P)-binding domain"/>
    <property type="match status" value="1"/>
</dbReference>
<dbReference type="InterPro" id="IPR036188">
    <property type="entry name" value="FAD/NAD-bd_sf"/>
</dbReference>
<reference evidence="7 8" key="1">
    <citation type="submission" date="2015-01" db="EMBL/GenBank/DDBJ databases">
        <title>The Genome Sequence of Exophiala mesophila CBS40295.</title>
        <authorList>
            <consortium name="The Broad Institute Genomics Platform"/>
            <person name="Cuomo C."/>
            <person name="de Hoog S."/>
            <person name="Gorbushina A."/>
            <person name="Stielow B."/>
            <person name="Teixiera M."/>
            <person name="Abouelleil A."/>
            <person name="Chapman S.B."/>
            <person name="Priest M."/>
            <person name="Young S.K."/>
            <person name="Wortman J."/>
            <person name="Nusbaum C."/>
            <person name="Birren B."/>
        </authorList>
    </citation>
    <scope>NUCLEOTIDE SEQUENCE [LARGE SCALE GENOMIC DNA]</scope>
    <source>
        <strain evidence="7 8">CBS 40295</strain>
    </source>
</reference>
<dbReference type="STRING" id="212818.A0A0D1WRD6"/>
<comment type="cofactor">
    <cofactor evidence="1">
        <name>FAD</name>
        <dbReference type="ChEBI" id="CHEBI:57692"/>
    </cofactor>
</comment>
<dbReference type="GO" id="GO:0008115">
    <property type="term" value="F:sarcosine oxidase activity"/>
    <property type="evidence" value="ECO:0007669"/>
    <property type="project" value="TreeGrafter"/>
</dbReference>
<keyword evidence="3" id="KW-0285">Flavoprotein</keyword>
<dbReference type="Proteomes" id="UP000054302">
    <property type="component" value="Unassembled WGS sequence"/>
</dbReference>
<comment type="similarity">
    <text evidence="2">Belongs to the MSOX/MTOX family.</text>
</comment>
<evidence type="ECO:0000256" key="4">
    <source>
        <dbReference type="ARBA" id="ARBA00022827"/>
    </source>
</evidence>
<dbReference type="VEuPathDB" id="FungiDB:PV10_06204"/>
<dbReference type="HOGENOM" id="CLU_007884_0_2_1"/>
<dbReference type="AlphaFoldDB" id="A0A0D1WRD6"/>
<dbReference type="Gene3D" id="3.30.9.10">
    <property type="entry name" value="D-Amino Acid Oxidase, subunit A, domain 2"/>
    <property type="match status" value="1"/>
</dbReference>
<evidence type="ECO:0000256" key="2">
    <source>
        <dbReference type="ARBA" id="ARBA00010989"/>
    </source>
</evidence>
<protein>
    <recommendedName>
        <fullName evidence="6">FAD dependent oxidoreductase domain-containing protein</fullName>
    </recommendedName>
</protein>
<proteinExistence type="inferred from homology"/>
<sequence length="437" mass="48620">MAGRSYLIIGAGVFGVSTAYHLIKKYPKASVTIVDRDAYDANSRVAASWDWNKVVRADYDDIIYCQLALEAQDIFKSDPLWKPYFHETGIYWMCRSDYAQEVVQNYKKLGRKADLSAVPVEEARKLFGGLFEDADYTGVKEVLINKTSGWGAAGDCLRAVTRKCIELGVKYVVGDVVSLQFDGWGNCSGAKTADGQVLTASHTVLCTGAYTPKLLEYSAKSSGLSALRAGNRIVAGGITTGMTTLDDESYKRFAAMPVGVQGYTAEQGPFIGSLPPTKDKELKWWGEKIFTNHQEVLPGQIVSAPPPERDYGQWNVSKKLVMDIDHANHVFYGRKGASWKMEKHRICWDAFTTSSDFIISPHAAANGLYVASCGSFHGWKFFPVLGKYIVQMLDGALSQELTDKWAWDRERPDPALNPDYPRWEMKDLIDPVRTAKL</sequence>
<dbReference type="GO" id="GO:0051698">
    <property type="term" value="F:saccharopine oxidase activity"/>
    <property type="evidence" value="ECO:0007669"/>
    <property type="project" value="TreeGrafter"/>
</dbReference>
<keyword evidence="4" id="KW-0274">FAD</keyword>
<evidence type="ECO:0000256" key="5">
    <source>
        <dbReference type="ARBA" id="ARBA00023002"/>
    </source>
</evidence>
<dbReference type="GeneID" id="27324049"/>
<evidence type="ECO:0000256" key="3">
    <source>
        <dbReference type="ARBA" id="ARBA00022630"/>
    </source>
</evidence>
<dbReference type="OMA" id="WWGEKIF"/>
<dbReference type="InterPro" id="IPR045170">
    <property type="entry name" value="MTOX"/>
</dbReference>
<evidence type="ECO:0000256" key="1">
    <source>
        <dbReference type="ARBA" id="ARBA00001974"/>
    </source>
</evidence>
<dbReference type="PANTHER" id="PTHR10961:SF37">
    <property type="entry name" value="FAD DEPENDENT OXIDOREDUCTASE DOMAIN-CONTAINING PROTEIN"/>
    <property type="match status" value="1"/>
</dbReference>
<evidence type="ECO:0000259" key="6">
    <source>
        <dbReference type="Pfam" id="PF01266"/>
    </source>
</evidence>
<dbReference type="Gene3D" id="3.50.50.60">
    <property type="entry name" value="FAD/NAD(P)-binding domain"/>
    <property type="match status" value="1"/>
</dbReference>
<organism evidence="7 8">
    <name type="scientific">Exophiala mesophila</name>
    <name type="common">Black yeast-like fungus</name>
    <dbReference type="NCBI Taxonomy" id="212818"/>
    <lineage>
        <taxon>Eukaryota</taxon>
        <taxon>Fungi</taxon>
        <taxon>Dikarya</taxon>
        <taxon>Ascomycota</taxon>
        <taxon>Pezizomycotina</taxon>
        <taxon>Eurotiomycetes</taxon>
        <taxon>Chaetothyriomycetidae</taxon>
        <taxon>Chaetothyriales</taxon>
        <taxon>Herpotrichiellaceae</taxon>
        <taxon>Exophiala</taxon>
    </lineage>
</organism>
<dbReference type="EMBL" id="KN847523">
    <property type="protein sequence ID" value="KIV91690.1"/>
    <property type="molecule type" value="Genomic_DNA"/>
</dbReference>
<gene>
    <name evidence="7" type="ORF">PV10_06204</name>
</gene>
<keyword evidence="8" id="KW-1185">Reference proteome</keyword>